<evidence type="ECO:0000313" key="1">
    <source>
        <dbReference type="EMBL" id="KAI0067047.1"/>
    </source>
</evidence>
<dbReference type="EMBL" id="MU277191">
    <property type="protein sequence ID" value="KAI0067047.1"/>
    <property type="molecule type" value="Genomic_DNA"/>
</dbReference>
<accession>A0ACB8TF45</accession>
<organism evidence="1 2">
    <name type="scientific">Artomyces pyxidatus</name>
    <dbReference type="NCBI Taxonomy" id="48021"/>
    <lineage>
        <taxon>Eukaryota</taxon>
        <taxon>Fungi</taxon>
        <taxon>Dikarya</taxon>
        <taxon>Basidiomycota</taxon>
        <taxon>Agaricomycotina</taxon>
        <taxon>Agaricomycetes</taxon>
        <taxon>Russulales</taxon>
        <taxon>Auriscalpiaceae</taxon>
        <taxon>Artomyces</taxon>
    </lineage>
</organism>
<comment type="caution">
    <text evidence="1">The sequence shown here is derived from an EMBL/GenBank/DDBJ whole genome shotgun (WGS) entry which is preliminary data.</text>
</comment>
<proteinExistence type="predicted"/>
<name>A0ACB8TF45_9AGAM</name>
<keyword evidence="2" id="KW-1185">Reference proteome</keyword>
<evidence type="ECO:0000313" key="2">
    <source>
        <dbReference type="Proteomes" id="UP000814140"/>
    </source>
</evidence>
<reference evidence="1" key="1">
    <citation type="submission" date="2021-03" db="EMBL/GenBank/DDBJ databases">
        <authorList>
            <consortium name="DOE Joint Genome Institute"/>
            <person name="Ahrendt S."/>
            <person name="Looney B.P."/>
            <person name="Miyauchi S."/>
            <person name="Morin E."/>
            <person name="Drula E."/>
            <person name="Courty P.E."/>
            <person name="Chicoki N."/>
            <person name="Fauchery L."/>
            <person name="Kohler A."/>
            <person name="Kuo A."/>
            <person name="Labutti K."/>
            <person name="Pangilinan J."/>
            <person name="Lipzen A."/>
            <person name="Riley R."/>
            <person name="Andreopoulos W."/>
            <person name="He G."/>
            <person name="Johnson J."/>
            <person name="Barry K.W."/>
            <person name="Grigoriev I.V."/>
            <person name="Nagy L."/>
            <person name="Hibbett D."/>
            <person name="Henrissat B."/>
            <person name="Matheny P.B."/>
            <person name="Labbe J."/>
            <person name="Martin F."/>
        </authorList>
    </citation>
    <scope>NUCLEOTIDE SEQUENCE</scope>
    <source>
        <strain evidence="1">HHB10654</strain>
    </source>
</reference>
<sequence length="1061" mass="116336">MAKATVDLPPEESQTKFQPQSSDEDNLWEAEEILKENNKGQYLVKWSGVDPSTGKPWKPTWQERKDCTDDLVSEWRAKQRAKGATRTSKTSRSSRSSTSTPATGRKTTPTMIAGASSSKKEPTPSTRKRKRTTPLPVEDVSPDVSVAQPTRPAKKTRRAVLESDDEEHATKSRLPVGKGKAPVRASSSKTDRSSLAEDADTWVPPPDMKIGPPRRRSVASSLAGSATTSGKAKSRSLSTEDSPVTTTKSSATTARPRQQALWTESQIDALREEEEESTQSQMRSLPVRSPPKRVSFFPPRGILPRGSVSPPPVALYVPGPSQASQPADHEDSPAEVDAEIGGFGQDEQVWDEDAIFNRDAVDDVSESPADQLEDDKISLISQTEAPRVPSPGPIPDDRDSPTRAQPAGALSEHESGSTINPDASAAQIPPLHKEKDAVVGHEKRSTVRKTAAPRKLAPIPRISPAVFHPHIQHEAPPSSIEQFSSPEKEDVSGVSSIQPWETSLGKMSVGAARAAALIEKRVLGQKRELERRKNRPKTSLEDILKRPTNGVGKRVEERFKEALRGMETQESQPVTSPAPVDRSVGEGEASTALSQHEAEEIREMEDMYVDLEGGADQASQRSVDKSMDTGHKASGFHSGEAGTSTSQDEIPPTASSKHVSDDSQSQSQDSAPPLAIQLASALELLNTRSETIRRLQADIDQYRQRAEEAEREQHMNAISLEQERIPVETQTDLDSPPPSQVSAQERISELHVQFTAEKVALQAQFDAEKQALHAAFDAERAQLRQKLDWAEESKASALTDVEFFQSQYQTASAYVSTTRAENADLLARAKLAESQATTGVALLRATFEKRDAKLQSEVKKYKNLADLLTERARRTDDAVRYRAAMEPELRRELGILSGRLEEAEAEVDDLKEDLAEMAREKRRFEKMVDKLKAAKAELVQSVKQKAKQPAWSDSDDDEDGDYLPGPPEPSSDGSPSSSSHSRASARRSPGLNTDRDAVGSPDPPLHFADSLEGDSLESGGPDDLVYLCRWRSRETKRSCQAVVKSKEELQEHLFAEHLVVS</sequence>
<dbReference type="Proteomes" id="UP000814140">
    <property type="component" value="Unassembled WGS sequence"/>
</dbReference>
<reference evidence="1" key="2">
    <citation type="journal article" date="2022" name="New Phytol.">
        <title>Evolutionary transition to the ectomycorrhizal habit in the genomes of a hyperdiverse lineage of mushroom-forming fungi.</title>
        <authorList>
            <person name="Looney B."/>
            <person name="Miyauchi S."/>
            <person name="Morin E."/>
            <person name="Drula E."/>
            <person name="Courty P.E."/>
            <person name="Kohler A."/>
            <person name="Kuo A."/>
            <person name="LaButti K."/>
            <person name="Pangilinan J."/>
            <person name="Lipzen A."/>
            <person name="Riley R."/>
            <person name="Andreopoulos W."/>
            <person name="He G."/>
            <person name="Johnson J."/>
            <person name="Nolan M."/>
            <person name="Tritt A."/>
            <person name="Barry K.W."/>
            <person name="Grigoriev I.V."/>
            <person name="Nagy L.G."/>
            <person name="Hibbett D."/>
            <person name="Henrissat B."/>
            <person name="Matheny P.B."/>
            <person name="Labbe J."/>
            <person name="Martin F.M."/>
        </authorList>
    </citation>
    <scope>NUCLEOTIDE SEQUENCE</scope>
    <source>
        <strain evidence="1">HHB10654</strain>
    </source>
</reference>
<protein>
    <submittedName>
        <fullName evidence="1">Uncharacterized protein</fullName>
    </submittedName>
</protein>
<gene>
    <name evidence="1" type="ORF">BV25DRAFT_1835372</name>
</gene>